<evidence type="ECO:0000313" key="4">
    <source>
        <dbReference type="Proteomes" id="UP000178404"/>
    </source>
</evidence>
<gene>
    <name evidence="3" type="ORF">A3A90_02315</name>
</gene>
<reference evidence="3 4" key="1">
    <citation type="journal article" date="2016" name="Nat. Commun.">
        <title>Thousands of microbial genomes shed light on interconnected biogeochemical processes in an aquifer system.</title>
        <authorList>
            <person name="Anantharaman K."/>
            <person name="Brown C.T."/>
            <person name="Hug L.A."/>
            <person name="Sharon I."/>
            <person name="Castelle C.J."/>
            <person name="Probst A.J."/>
            <person name="Thomas B.C."/>
            <person name="Singh A."/>
            <person name="Wilkins M.J."/>
            <person name="Karaoz U."/>
            <person name="Brodie E.L."/>
            <person name="Williams K.H."/>
            <person name="Hubbard S.S."/>
            <person name="Banfield J.F."/>
        </authorList>
    </citation>
    <scope>NUCLEOTIDE SEQUENCE [LARGE SCALE GENOMIC DNA]</scope>
</reference>
<dbReference type="GO" id="GO:0016757">
    <property type="term" value="F:glycosyltransferase activity"/>
    <property type="evidence" value="ECO:0007669"/>
    <property type="project" value="InterPro"/>
</dbReference>
<dbReference type="PANTHER" id="PTHR12526:SF630">
    <property type="entry name" value="GLYCOSYLTRANSFERASE"/>
    <property type="match status" value="1"/>
</dbReference>
<dbReference type="Proteomes" id="UP000178404">
    <property type="component" value="Unassembled WGS sequence"/>
</dbReference>
<feature type="domain" description="Glycosyltransferase subfamily 4-like N-terminal" evidence="2">
    <location>
        <begin position="16"/>
        <end position="178"/>
    </location>
</feature>
<feature type="domain" description="Glycosyl transferase family 1" evidence="1">
    <location>
        <begin position="187"/>
        <end position="354"/>
    </location>
</feature>
<evidence type="ECO:0000259" key="1">
    <source>
        <dbReference type="Pfam" id="PF00534"/>
    </source>
</evidence>
<dbReference type="SUPFAM" id="SSF53756">
    <property type="entry name" value="UDP-Glycosyltransferase/glycogen phosphorylase"/>
    <property type="match status" value="1"/>
</dbReference>
<sequence length="374" mass="42426">MYKKKKILYTITKGNFGGAQRYVYDLATSLSKDEYDVVVACGEGETLKEKLEEKGIRVIKLGSSQRDISISKDIKTFFDIWKMIRQEKPDILHINSSKIGGLGSLAGRLTQTPRIIFTSHGWAFNEERSLTSKFFILLLHWITIILSHQTITVSNKTKKDISWMPFVKNKIKVIHNGIKNFEKTEKNEARQILAKNYTEKIIIYSISELHKNKGLDIGIRGIALLPEETKQKVLYCIAGMGEEKENLEKLVKELNLKKQIKFLGFLDNAKNILSGADIFLFPSRTENLPFAILEAGLAGLPTIATSVGGVPEIIKDMQNGILVPPQNPKEISEAIVYLLENPEKQKEFGEEIKKTIVSFFSLEKMLSEMIKLYQ</sequence>
<dbReference type="CDD" id="cd03808">
    <property type="entry name" value="GT4_CapM-like"/>
    <property type="match status" value="1"/>
</dbReference>
<dbReference type="Pfam" id="PF00534">
    <property type="entry name" value="Glycos_transf_1"/>
    <property type="match status" value="1"/>
</dbReference>
<proteinExistence type="predicted"/>
<dbReference type="InterPro" id="IPR001296">
    <property type="entry name" value="Glyco_trans_1"/>
</dbReference>
<dbReference type="AlphaFoldDB" id="A0A1G2TVF8"/>
<evidence type="ECO:0008006" key="5">
    <source>
        <dbReference type="Google" id="ProtNLM"/>
    </source>
</evidence>
<dbReference type="InterPro" id="IPR028098">
    <property type="entry name" value="Glyco_trans_4-like_N"/>
</dbReference>
<accession>A0A1G2TVF8</accession>
<evidence type="ECO:0000259" key="2">
    <source>
        <dbReference type="Pfam" id="PF13439"/>
    </source>
</evidence>
<dbReference type="PANTHER" id="PTHR12526">
    <property type="entry name" value="GLYCOSYLTRANSFERASE"/>
    <property type="match status" value="1"/>
</dbReference>
<organism evidence="3 4">
    <name type="scientific">Candidatus Zambryskibacteria bacterium RIFCSPLOWO2_01_FULL_35_19</name>
    <dbReference type="NCBI Taxonomy" id="1802757"/>
    <lineage>
        <taxon>Bacteria</taxon>
        <taxon>Candidatus Zambryskiibacteriota</taxon>
    </lineage>
</organism>
<protein>
    <recommendedName>
        <fullName evidence="5">Second mannosyl transferase</fullName>
    </recommendedName>
</protein>
<dbReference type="EMBL" id="MHWA01000017">
    <property type="protein sequence ID" value="OHB01277.1"/>
    <property type="molecule type" value="Genomic_DNA"/>
</dbReference>
<comment type="caution">
    <text evidence="3">The sequence shown here is derived from an EMBL/GenBank/DDBJ whole genome shotgun (WGS) entry which is preliminary data.</text>
</comment>
<evidence type="ECO:0000313" key="3">
    <source>
        <dbReference type="EMBL" id="OHB01277.1"/>
    </source>
</evidence>
<dbReference type="Gene3D" id="3.40.50.2000">
    <property type="entry name" value="Glycogen Phosphorylase B"/>
    <property type="match status" value="2"/>
</dbReference>
<name>A0A1G2TVF8_9BACT</name>
<dbReference type="Pfam" id="PF13439">
    <property type="entry name" value="Glyco_transf_4"/>
    <property type="match status" value="1"/>
</dbReference>